<accession>A0A6I6JV41</accession>
<proteinExistence type="predicted"/>
<dbReference type="Pfam" id="PF01261">
    <property type="entry name" value="AP_endonuc_2"/>
    <property type="match status" value="1"/>
</dbReference>
<organism evidence="2 3">
    <name type="scientific">Maribellus comscasis</name>
    <dbReference type="NCBI Taxonomy" id="2681766"/>
    <lineage>
        <taxon>Bacteria</taxon>
        <taxon>Pseudomonadati</taxon>
        <taxon>Bacteroidota</taxon>
        <taxon>Bacteroidia</taxon>
        <taxon>Marinilabiliales</taxon>
        <taxon>Prolixibacteraceae</taxon>
        <taxon>Maribellus</taxon>
    </lineage>
</organism>
<name>A0A6I6JV41_9BACT</name>
<dbReference type="Gene3D" id="3.20.20.150">
    <property type="entry name" value="Divalent-metal-dependent TIM barrel enzymes"/>
    <property type="match status" value="1"/>
</dbReference>
<gene>
    <name evidence="2" type="ORF">GM418_10370</name>
</gene>
<dbReference type="KEGG" id="mcos:GM418_10370"/>
<dbReference type="PANTHER" id="PTHR12110:SF41">
    <property type="entry name" value="INOSOSE DEHYDRATASE"/>
    <property type="match status" value="1"/>
</dbReference>
<dbReference type="InterPro" id="IPR013022">
    <property type="entry name" value="Xyl_isomerase-like_TIM-brl"/>
</dbReference>
<dbReference type="RefSeq" id="WP_158865778.1">
    <property type="nucleotide sequence ID" value="NZ_CP046401.1"/>
</dbReference>
<sequence length="299" mass="33111">MIQIANAPCSWGALEFDLEGKSLGYRQVLSEMVETGYAGTELGDWGFMPTNPDELNKALENKNLQLLGAFVPVAMAKPEAHDAGVEVALKTAELMYNAGYKNAFIVLADENGSVEVRTKNAGRITPEMGLNEEQWKNFASGAEKVAKAVKDKFGMRTVFHHHCGGYVETAAEVDRLMQLTNPELLGLCLDMGHFAFGGGDPVVALEKYYNRIWHVHFKDFDPEVGKESQVNEYDYFKSVEKGVFCELGKGNVDFPAIVNILKNKGYDGWIVVEQDVLPGMGSPKKCADWNRQYIKSLGL</sequence>
<dbReference type="Proteomes" id="UP000428260">
    <property type="component" value="Chromosome"/>
</dbReference>
<evidence type="ECO:0000313" key="3">
    <source>
        <dbReference type="Proteomes" id="UP000428260"/>
    </source>
</evidence>
<reference evidence="2 3" key="1">
    <citation type="submission" date="2019-11" db="EMBL/GenBank/DDBJ databases">
        <authorList>
            <person name="Zheng R.K."/>
            <person name="Sun C.M."/>
        </authorList>
    </citation>
    <scope>NUCLEOTIDE SEQUENCE [LARGE SCALE GENOMIC DNA]</scope>
    <source>
        <strain evidence="2 3">WC007</strain>
    </source>
</reference>
<dbReference type="AlphaFoldDB" id="A0A6I6JV41"/>
<dbReference type="InterPro" id="IPR036237">
    <property type="entry name" value="Xyl_isomerase-like_sf"/>
</dbReference>
<protein>
    <submittedName>
        <fullName evidence="2">TIM barrel protein</fullName>
    </submittedName>
</protein>
<dbReference type="EMBL" id="CP046401">
    <property type="protein sequence ID" value="QGY44047.1"/>
    <property type="molecule type" value="Genomic_DNA"/>
</dbReference>
<feature type="domain" description="Xylose isomerase-like TIM barrel" evidence="1">
    <location>
        <begin position="32"/>
        <end position="275"/>
    </location>
</feature>
<evidence type="ECO:0000259" key="1">
    <source>
        <dbReference type="Pfam" id="PF01261"/>
    </source>
</evidence>
<dbReference type="SUPFAM" id="SSF51658">
    <property type="entry name" value="Xylose isomerase-like"/>
    <property type="match status" value="1"/>
</dbReference>
<evidence type="ECO:0000313" key="2">
    <source>
        <dbReference type="EMBL" id="QGY44047.1"/>
    </source>
</evidence>
<keyword evidence="3" id="KW-1185">Reference proteome</keyword>
<dbReference type="PANTHER" id="PTHR12110">
    <property type="entry name" value="HYDROXYPYRUVATE ISOMERASE"/>
    <property type="match status" value="1"/>
</dbReference>
<dbReference type="InterPro" id="IPR050312">
    <property type="entry name" value="IolE/XylAMocC-like"/>
</dbReference>